<dbReference type="SUPFAM" id="SSF52980">
    <property type="entry name" value="Restriction endonuclease-like"/>
    <property type="match status" value="1"/>
</dbReference>
<feature type="compositionally biased region" description="Low complexity" evidence="1">
    <location>
        <begin position="128"/>
        <end position="143"/>
    </location>
</feature>
<dbReference type="InterPro" id="IPR011856">
    <property type="entry name" value="tRNA_endonuc-like_dom_sf"/>
</dbReference>
<feature type="domain" description="Restriction endonuclease type IV Mrr" evidence="3">
    <location>
        <begin position="173"/>
        <end position="279"/>
    </location>
</feature>
<keyword evidence="5" id="KW-1185">Reference proteome</keyword>
<feature type="region of interest" description="Disordered" evidence="1">
    <location>
        <begin position="95"/>
        <end position="143"/>
    </location>
</feature>
<comment type="caution">
    <text evidence="4">The sequence shown here is derived from an EMBL/GenBank/DDBJ whole genome shotgun (WGS) entry which is preliminary data.</text>
</comment>
<evidence type="ECO:0000313" key="4">
    <source>
        <dbReference type="EMBL" id="MFD1833296.1"/>
    </source>
</evidence>
<dbReference type="PANTHER" id="PTHR30015:SF6">
    <property type="entry name" value="SLL1429 PROTEIN"/>
    <property type="match status" value="1"/>
</dbReference>
<proteinExistence type="predicted"/>
<evidence type="ECO:0000256" key="1">
    <source>
        <dbReference type="SAM" id="MobiDB-lite"/>
    </source>
</evidence>
<dbReference type="EMBL" id="JBHUFU010000029">
    <property type="protein sequence ID" value="MFD1833296.1"/>
    <property type="molecule type" value="Genomic_DNA"/>
</dbReference>
<evidence type="ECO:0000256" key="2">
    <source>
        <dbReference type="SAM" id="Phobius"/>
    </source>
</evidence>
<dbReference type="Pfam" id="PF04471">
    <property type="entry name" value="Mrr_cat"/>
    <property type="match status" value="1"/>
</dbReference>
<dbReference type="GO" id="GO:0004519">
    <property type="term" value="F:endonuclease activity"/>
    <property type="evidence" value="ECO:0007669"/>
    <property type="project" value="UniProtKB-KW"/>
</dbReference>
<feature type="compositionally biased region" description="Gly residues" evidence="1">
    <location>
        <begin position="302"/>
        <end position="312"/>
    </location>
</feature>
<organism evidence="4 5">
    <name type="scientific">Streptomyces desertarenae</name>
    <dbReference type="NCBI Taxonomy" id="2666184"/>
    <lineage>
        <taxon>Bacteria</taxon>
        <taxon>Bacillati</taxon>
        <taxon>Actinomycetota</taxon>
        <taxon>Actinomycetes</taxon>
        <taxon>Kitasatosporales</taxon>
        <taxon>Streptomycetaceae</taxon>
        <taxon>Streptomyces</taxon>
    </lineage>
</organism>
<keyword evidence="4" id="KW-0378">Hydrolase</keyword>
<feature type="compositionally biased region" description="Gly residues" evidence="1">
    <location>
        <begin position="108"/>
        <end position="127"/>
    </location>
</feature>
<gene>
    <name evidence="4" type="ORF">ACFSJS_27190</name>
</gene>
<dbReference type="InterPro" id="IPR011335">
    <property type="entry name" value="Restrct_endonuc-II-like"/>
</dbReference>
<dbReference type="RefSeq" id="WP_380905023.1">
    <property type="nucleotide sequence ID" value="NZ_JBHUFU010000029.1"/>
</dbReference>
<feature type="region of interest" description="Disordered" evidence="1">
    <location>
        <begin position="292"/>
        <end position="312"/>
    </location>
</feature>
<protein>
    <submittedName>
        <fullName evidence="4">Restriction endonuclease</fullName>
    </submittedName>
</protein>
<sequence length="312" mass="31795">MATPARRTRPAERRDRFDLRLTALGFALAAIVLFGAGLAGRVLLDAAQRHPVAAVAACLVAVPAAAGALRGRRRFRAARAARRATAALTEAAETVLEEAAPADPGRGAADGSGPGARRGGPLPGDGRAGTAASAPAGTAEPTAEYTVEYTAGYAGERPEEAPAEEECAAGYAALEAEEFERAVAALCERDGCRDVEVVGGAGDLGADVVATAPDGRRVVIQCKRYGDTHKVGSQDLQRFGGTCWSVHAAQVAAVVTTAEFTAPAAEYADRCGILCFDRWALGAWSRGTGPAPWEALPPGAPDGTGHGPAAGV</sequence>
<keyword evidence="4" id="KW-0255">Endonuclease</keyword>
<dbReference type="Proteomes" id="UP001597365">
    <property type="component" value="Unassembled WGS sequence"/>
</dbReference>
<accession>A0ABW4PV75</accession>
<name>A0ABW4PV75_9ACTN</name>
<evidence type="ECO:0000313" key="5">
    <source>
        <dbReference type="Proteomes" id="UP001597365"/>
    </source>
</evidence>
<keyword evidence="2" id="KW-0472">Membrane</keyword>
<keyword evidence="4" id="KW-0540">Nuclease</keyword>
<keyword evidence="2" id="KW-1133">Transmembrane helix</keyword>
<dbReference type="Gene3D" id="3.40.1350.10">
    <property type="match status" value="1"/>
</dbReference>
<keyword evidence="2" id="KW-0812">Transmembrane</keyword>
<feature type="compositionally biased region" description="Low complexity" evidence="1">
    <location>
        <begin position="95"/>
        <end position="107"/>
    </location>
</feature>
<dbReference type="InterPro" id="IPR007560">
    <property type="entry name" value="Restrct_endonuc_IV_Mrr"/>
</dbReference>
<reference evidence="5" key="1">
    <citation type="journal article" date="2019" name="Int. J. Syst. Evol. Microbiol.">
        <title>The Global Catalogue of Microorganisms (GCM) 10K type strain sequencing project: providing services to taxonomists for standard genome sequencing and annotation.</title>
        <authorList>
            <consortium name="The Broad Institute Genomics Platform"/>
            <consortium name="The Broad Institute Genome Sequencing Center for Infectious Disease"/>
            <person name="Wu L."/>
            <person name="Ma J."/>
        </authorList>
    </citation>
    <scope>NUCLEOTIDE SEQUENCE [LARGE SCALE GENOMIC DNA]</scope>
    <source>
        <strain evidence="5">CGMCC 4.7455</strain>
    </source>
</reference>
<evidence type="ECO:0000259" key="3">
    <source>
        <dbReference type="Pfam" id="PF04471"/>
    </source>
</evidence>
<feature type="transmembrane region" description="Helical" evidence="2">
    <location>
        <begin position="50"/>
        <end position="69"/>
    </location>
</feature>
<feature type="transmembrane region" description="Helical" evidence="2">
    <location>
        <begin position="21"/>
        <end position="44"/>
    </location>
</feature>
<dbReference type="PANTHER" id="PTHR30015">
    <property type="entry name" value="MRR RESTRICTION SYSTEM PROTEIN"/>
    <property type="match status" value="1"/>
</dbReference>
<dbReference type="InterPro" id="IPR052906">
    <property type="entry name" value="Type_IV_Methyl-Rstrct_Enzyme"/>
</dbReference>